<name>A0A0A9DQ03_ARUDO</name>
<reference evidence="1" key="1">
    <citation type="submission" date="2014-09" db="EMBL/GenBank/DDBJ databases">
        <authorList>
            <person name="Magalhaes I.L.F."/>
            <person name="Oliveira U."/>
            <person name="Santos F.R."/>
            <person name="Vidigal T.H.D.A."/>
            <person name="Brescovit A.D."/>
            <person name="Santos A.J."/>
        </authorList>
    </citation>
    <scope>NUCLEOTIDE SEQUENCE</scope>
    <source>
        <tissue evidence="1">Shoot tissue taken approximately 20 cm above the soil surface</tissue>
    </source>
</reference>
<dbReference type="AlphaFoldDB" id="A0A0A9DQ03"/>
<dbReference type="GO" id="GO:0016740">
    <property type="term" value="F:transferase activity"/>
    <property type="evidence" value="ECO:0007669"/>
    <property type="project" value="UniProtKB-KW"/>
</dbReference>
<sequence length="35" mass="3963">MYVLLGLRAPLWVVSLVPCLPCLQRNLVLSQLKLL</sequence>
<dbReference type="EMBL" id="GBRH01209127">
    <property type="protein sequence ID" value="JAD88768.1"/>
    <property type="molecule type" value="Transcribed_RNA"/>
</dbReference>
<evidence type="ECO:0000313" key="1">
    <source>
        <dbReference type="EMBL" id="JAD88768.1"/>
    </source>
</evidence>
<accession>A0A0A9DQ03</accession>
<organism evidence="1">
    <name type="scientific">Arundo donax</name>
    <name type="common">Giant reed</name>
    <name type="synonym">Donax arundinaceus</name>
    <dbReference type="NCBI Taxonomy" id="35708"/>
    <lineage>
        <taxon>Eukaryota</taxon>
        <taxon>Viridiplantae</taxon>
        <taxon>Streptophyta</taxon>
        <taxon>Embryophyta</taxon>
        <taxon>Tracheophyta</taxon>
        <taxon>Spermatophyta</taxon>
        <taxon>Magnoliopsida</taxon>
        <taxon>Liliopsida</taxon>
        <taxon>Poales</taxon>
        <taxon>Poaceae</taxon>
        <taxon>PACMAD clade</taxon>
        <taxon>Arundinoideae</taxon>
        <taxon>Arundineae</taxon>
        <taxon>Arundo</taxon>
    </lineage>
</organism>
<proteinExistence type="predicted"/>
<protein>
    <submittedName>
        <fullName evidence="1">Acetyl-CoA acetyltransferase, cytosolic 1</fullName>
    </submittedName>
</protein>
<reference evidence="1" key="2">
    <citation type="journal article" date="2015" name="Data Brief">
        <title>Shoot transcriptome of the giant reed, Arundo donax.</title>
        <authorList>
            <person name="Barrero R.A."/>
            <person name="Guerrero F.D."/>
            <person name="Moolhuijzen P."/>
            <person name="Goolsby J.A."/>
            <person name="Tidwell J."/>
            <person name="Bellgard S.E."/>
            <person name="Bellgard M.I."/>
        </authorList>
    </citation>
    <scope>NUCLEOTIDE SEQUENCE</scope>
    <source>
        <tissue evidence="1">Shoot tissue taken approximately 20 cm above the soil surface</tissue>
    </source>
</reference>
<keyword evidence="1" id="KW-0808">Transferase</keyword>